<dbReference type="AlphaFoldDB" id="A0A4S4N672"/>
<feature type="region of interest" description="Disordered" evidence="1">
    <location>
        <begin position="57"/>
        <end position="84"/>
    </location>
</feature>
<evidence type="ECO:0000313" key="2">
    <source>
        <dbReference type="EMBL" id="THH33468.1"/>
    </source>
</evidence>
<accession>A0A4S4N672</accession>
<feature type="compositionally biased region" description="Polar residues" evidence="1">
    <location>
        <begin position="444"/>
        <end position="453"/>
    </location>
</feature>
<feature type="compositionally biased region" description="Low complexity" evidence="1">
    <location>
        <begin position="389"/>
        <end position="405"/>
    </location>
</feature>
<dbReference type="Proteomes" id="UP000308730">
    <property type="component" value="Unassembled WGS sequence"/>
</dbReference>
<dbReference type="EMBL" id="SGPM01000006">
    <property type="protein sequence ID" value="THH33468.1"/>
    <property type="molecule type" value="Genomic_DNA"/>
</dbReference>
<feature type="compositionally biased region" description="Basic and acidic residues" evidence="1">
    <location>
        <begin position="181"/>
        <end position="205"/>
    </location>
</feature>
<sequence>MSKSERVETLERIAADAERKFSDMSNYVPEVMNLCLIDKEKTLPAPPVPSQKKRILSGLAGSRPAPAQTLFPPGEPADQTPPTPTLAAVASLKVPRAGGPLSGLDALEARLLAEVGTKKVETDTKRPDVRSILPIPIPKPQGEDPINDSAISSLDLPGLGADEMTKIGKASSAHSGVTYRDGQRGRSREARRERKEPSDETETKSKQKKKKKKERQGDGKDVEAYRLRKAAQGRITAWLDRIDPDAPSSPAAASNSTEEDANHELSGSEVLMFEPPMDQTEDTSYPRTPVAASINLADPEPVTETVAQPNPRSSGFVPISTLRANRRDPPVPTTKDTSDVVKLPSNLQKYLPVYPPRSLDPEVRYDVRSARGGRGGKVAAVTALWASATQTPSQPSQTPRPSVSTKVMKPTPFTSKPPAERKQEGKPAPTPVPPRLKERPSPRQPTATSNTTDVAPRLPAKRTKAAFSPAIVSSSLATPMLSSTASLARPPALTTDRIRFKNQVSSTVTDIREGVPVVSPKPVPVVKTEMAFGQARLKELIKKYQGQASA</sequence>
<feature type="region of interest" description="Disordered" evidence="1">
    <location>
        <begin position="115"/>
        <end position="339"/>
    </location>
</feature>
<feature type="compositionally biased region" description="Low complexity" evidence="1">
    <location>
        <begin position="245"/>
        <end position="254"/>
    </location>
</feature>
<keyword evidence="3" id="KW-1185">Reference proteome</keyword>
<gene>
    <name evidence="2" type="ORF">EUX98_g720</name>
</gene>
<comment type="caution">
    <text evidence="2">The sequence shown here is derived from an EMBL/GenBank/DDBJ whole genome shotgun (WGS) entry which is preliminary data.</text>
</comment>
<name>A0A4S4N672_9APHY</name>
<evidence type="ECO:0000313" key="3">
    <source>
        <dbReference type="Proteomes" id="UP000308730"/>
    </source>
</evidence>
<protein>
    <submittedName>
        <fullName evidence="2">Uncharacterized protein</fullName>
    </submittedName>
</protein>
<reference evidence="2 3" key="1">
    <citation type="submission" date="2019-02" db="EMBL/GenBank/DDBJ databases">
        <title>Genome sequencing of the rare red list fungi Antrodiella citrinella (Flaviporus citrinellus).</title>
        <authorList>
            <person name="Buettner E."/>
            <person name="Kellner H."/>
        </authorList>
    </citation>
    <scope>NUCLEOTIDE SEQUENCE [LARGE SCALE GENOMIC DNA]</scope>
    <source>
        <strain evidence="2 3">DSM 108506</strain>
    </source>
</reference>
<organism evidence="2 3">
    <name type="scientific">Antrodiella citrinella</name>
    <dbReference type="NCBI Taxonomy" id="2447956"/>
    <lineage>
        <taxon>Eukaryota</taxon>
        <taxon>Fungi</taxon>
        <taxon>Dikarya</taxon>
        <taxon>Basidiomycota</taxon>
        <taxon>Agaricomycotina</taxon>
        <taxon>Agaricomycetes</taxon>
        <taxon>Polyporales</taxon>
        <taxon>Steccherinaceae</taxon>
        <taxon>Antrodiella</taxon>
    </lineage>
</organism>
<feature type="compositionally biased region" description="Pro residues" evidence="1">
    <location>
        <begin position="73"/>
        <end position="84"/>
    </location>
</feature>
<evidence type="ECO:0000256" key="1">
    <source>
        <dbReference type="SAM" id="MobiDB-lite"/>
    </source>
</evidence>
<proteinExistence type="predicted"/>
<dbReference type="OrthoDB" id="298939at2759"/>
<feature type="compositionally biased region" description="Basic and acidic residues" evidence="1">
    <location>
        <begin position="215"/>
        <end position="226"/>
    </location>
</feature>
<feature type="region of interest" description="Disordered" evidence="1">
    <location>
        <begin position="386"/>
        <end position="466"/>
    </location>
</feature>
<feature type="compositionally biased region" description="Basic and acidic residues" evidence="1">
    <location>
        <begin position="116"/>
        <end position="129"/>
    </location>
</feature>